<evidence type="ECO:0000313" key="3">
    <source>
        <dbReference type="Proteomes" id="UP000010077"/>
    </source>
</evidence>
<sequence>MLYKKMLSIQIFIYFTKFLYLTYAHFRVRISKIKKKH</sequence>
<dbReference type="AlphaFoldDB" id="K7Z5J1"/>
<reference evidence="2 3" key="1">
    <citation type="journal article" date="2012" name="Proc. Natl. Acad. Sci. U.S.A.">
        <title>Genome streamlining and chemical defense in a coral reef symbiosis.</title>
        <authorList>
            <person name="Kwan J.C."/>
            <person name="Donia M.S."/>
            <person name="Han A.W."/>
            <person name="Hirose E."/>
            <person name="Haygood M.G."/>
            <person name="Schmidt E.W."/>
        </authorList>
    </citation>
    <scope>NUCLEOTIDE SEQUENCE [LARGE SCALE GENOMIC DNA]</scope>
    <source>
        <strain evidence="2 3">L2</strain>
    </source>
</reference>
<dbReference type="Proteomes" id="UP000010077">
    <property type="component" value="Chromosome"/>
</dbReference>
<proteinExistence type="predicted"/>
<organism evidence="2 3">
    <name type="scientific">Candidatus Endolissoclinum faulkneri L2</name>
    <dbReference type="NCBI Taxonomy" id="1193729"/>
    <lineage>
        <taxon>Bacteria</taxon>
        <taxon>Pseudomonadati</taxon>
        <taxon>Pseudomonadota</taxon>
        <taxon>Alphaproteobacteria</taxon>
        <taxon>Rhodospirillales</taxon>
        <taxon>Rhodospirillaceae</taxon>
        <taxon>Candidatus Endolissoclinum</taxon>
    </lineage>
</organism>
<gene>
    <name evidence="2" type="ORF">A1OE_1140</name>
</gene>
<name>K7Z5J1_9PROT</name>
<protein>
    <submittedName>
        <fullName evidence="2">Uncharacterized protein</fullName>
    </submittedName>
</protein>
<evidence type="ECO:0000313" key="2">
    <source>
        <dbReference type="EMBL" id="AFX99318.1"/>
    </source>
</evidence>
<keyword evidence="1" id="KW-0472">Membrane</keyword>
<feature type="transmembrane region" description="Helical" evidence="1">
    <location>
        <begin position="6"/>
        <end position="26"/>
    </location>
</feature>
<dbReference type="EMBL" id="CP003539">
    <property type="protein sequence ID" value="AFX99318.1"/>
    <property type="molecule type" value="Genomic_DNA"/>
</dbReference>
<keyword evidence="1" id="KW-0812">Transmembrane</keyword>
<keyword evidence="1" id="KW-1133">Transmembrane helix</keyword>
<dbReference type="KEGG" id="thal:A1OE_1140"/>
<accession>K7Z5J1</accession>
<keyword evidence="3" id="KW-1185">Reference proteome</keyword>
<evidence type="ECO:0000256" key="1">
    <source>
        <dbReference type="SAM" id="Phobius"/>
    </source>
</evidence>
<dbReference type="HOGENOM" id="CLU_3341701_0_0_5"/>